<reference evidence="1" key="2">
    <citation type="journal article" date="2015" name="Data Brief">
        <title>Shoot transcriptome of the giant reed, Arundo donax.</title>
        <authorList>
            <person name="Barrero R.A."/>
            <person name="Guerrero F.D."/>
            <person name="Moolhuijzen P."/>
            <person name="Goolsby J.A."/>
            <person name="Tidwell J."/>
            <person name="Bellgard S.E."/>
            <person name="Bellgard M.I."/>
        </authorList>
    </citation>
    <scope>NUCLEOTIDE SEQUENCE</scope>
    <source>
        <tissue evidence="1">Shoot tissue taken approximately 20 cm above the soil surface</tissue>
    </source>
</reference>
<name>A0A0A8YFB3_ARUDO</name>
<dbReference type="EMBL" id="GBRH01273940">
    <property type="protein sequence ID" value="JAD23955.1"/>
    <property type="molecule type" value="Transcribed_RNA"/>
</dbReference>
<reference evidence="1" key="1">
    <citation type="submission" date="2014-09" db="EMBL/GenBank/DDBJ databases">
        <authorList>
            <person name="Magalhaes I.L.F."/>
            <person name="Oliveira U."/>
            <person name="Santos F.R."/>
            <person name="Vidigal T.H.D.A."/>
            <person name="Brescovit A.D."/>
            <person name="Santos A.J."/>
        </authorList>
    </citation>
    <scope>NUCLEOTIDE SEQUENCE</scope>
    <source>
        <tissue evidence="1">Shoot tissue taken approximately 20 cm above the soil surface</tissue>
    </source>
</reference>
<sequence>MVNKVHTNQTDESEDVTIRLTWFQHFPCATNAQDVCCSYLGITSGCA</sequence>
<organism evidence="1">
    <name type="scientific">Arundo donax</name>
    <name type="common">Giant reed</name>
    <name type="synonym">Donax arundinaceus</name>
    <dbReference type="NCBI Taxonomy" id="35708"/>
    <lineage>
        <taxon>Eukaryota</taxon>
        <taxon>Viridiplantae</taxon>
        <taxon>Streptophyta</taxon>
        <taxon>Embryophyta</taxon>
        <taxon>Tracheophyta</taxon>
        <taxon>Spermatophyta</taxon>
        <taxon>Magnoliopsida</taxon>
        <taxon>Liliopsida</taxon>
        <taxon>Poales</taxon>
        <taxon>Poaceae</taxon>
        <taxon>PACMAD clade</taxon>
        <taxon>Arundinoideae</taxon>
        <taxon>Arundineae</taxon>
        <taxon>Arundo</taxon>
    </lineage>
</organism>
<proteinExistence type="predicted"/>
<accession>A0A0A8YFB3</accession>
<dbReference type="AlphaFoldDB" id="A0A0A8YFB3"/>
<evidence type="ECO:0000313" key="1">
    <source>
        <dbReference type="EMBL" id="JAD23955.1"/>
    </source>
</evidence>
<protein>
    <submittedName>
        <fullName evidence="1">Uncharacterized protein</fullName>
    </submittedName>
</protein>